<accession>A0A0A7EF92</accession>
<feature type="transmembrane region" description="Helical" evidence="1">
    <location>
        <begin position="6"/>
        <end position="24"/>
    </location>
</feature>
<dbReference type="STRING" id="1348114.OM33_05885"/>
<keyword evidence="3" id="KW-1185">Reference proteome</keyword>
<dbReference type="eggNOG" id="ENOG5032YVH">
    <property type="taxonomic scope" value="Bacteria"/>
</dbReference>
<dbReference type="EMBL" id="CP009888">
    <property type="protein sequence ID" value="AIY64726.1"/>
    <property type="molecule type" value="Genomic_DNA"/>
</dbReference>
<gene>
    <name evidence="2" type="ORF">OM33_05885</name>
</gene>
<dbReference type="HOGENOM" id="CLU_179405_1_1_6"/>
<evidence type="ECO:0000313" key="3">
    <source>
        <dbReference type="Proteomes" id="UP000030341"/>
    </source>
</evidence>
<proteinExistence type="predicted"/>
<dbReference type="Proteomes" id="UP000030341">
    <property type="component" value="Chromosome 1"/>
</dbReference>
<name>A0A0A7EF92_9GAMM</name>
<organism evidence="2 3">
    <name type="scientific">Pseudoalteromonas piratica</name>
    <dbReference type="NCBI Taxonomy" id="1348114"/>
    <lineage>
        <taxon>Bacteria</taxon>
        <taxon>Pseudomonadati</taxon>
        <taxon>Pseudomonadota</taxon>
        <taxon>Gammaproteobacteria</taxon>
        <taxon>Alteromonadales</taxon>
        <taxon>Pseudoalteromonadaceae</taxon>
        <taxon>Pseudoalteromonas</taxon>
    </lineage>
</organism>
<keyword evidence="1" id="KW-1133">Transmembrane helix</keyword>
<keyword evidence="1" id="KW-0812">Transmembrane</keyword>
<keyword evidence="1" id="KW-0472">Membrane</keyword>
<feature type="transmembrane region" description="Helical" evidence="1">
    <location>
        <begin position="31"/>
        <end position="50"/>
    </location>
</feature>
<dbReference type="KEGG" id="pseo:OM33_05885"/>
<dbReference type="AlphaFoldDB" id="A0A0A7EF92"/>
<evidence type="ECO:0000313" key="2">
    <source>
        <dbReference type="EMBL" id="AIY64726.1"/>
    </source>
</evidence>
<protein>
    <submittedName>
        <fullName evidence="2">Uroporphyrinogen decarboxylase</fullName>
    </submittedName>
</protein>
<dbReference type="RefSeq" id="WP_038639923.1">
    <property type="nucleotide sequence ID" value="NZ_CP009888.1"/>
</dbReference>
<evidence type="ECO:0000256" key="1">
    <source>
        <dbReference type="SAM" id="Phobius"/>
    </source>
</evidence>
<reference evidence="2 3" key="1">
    <citation type="submission" date="2014-11" db="EMBL/GenBank/DDBJ databases">
        <title>Complete Genome Sequence of Pseudoalteromonas sp. Strain OCN003 Isolated from Kaneohe Bay, Oahu, Hawaii.</title>
        <authorList>
            <person name="Beurmann S."/>
            <person name="Videau P."/>
            <person name="Ushijima B."/>
            <person name="Smith A.M."/>
            <person name="Aeby G.S."/>
            <person name="Callahan S.M."/>
            <person name="Belcaid M."/>
        </authorList>
    </citation>
    <scope>NUCLEOTIDE SEQUENCE [LARGE SCALE GENOMIC DNA]</scope>
    <source>
        <strain evidence="2 3">OCN003</strain>
    </source>
</reference>
<dbReference type="OrthoDB" id="677174at2"/>
<sequence length="81" mass="8985">MVWEYLGYFASALLVASLMMEDVAKLRWFNLAGCICFTLYGFAISAWPVAFTNGLLSLVNIYHLIKLAKKKSTTADAKADS</sequence>